<dbReference type="GO" id="GO:0042910">
    <property type="term" value="F:xenobiotic transmembrane transporter activity"/>
    <property type="evidence" value="ECO:0007669"/>
    <property type="project" value="InterPro"/>
</dbReference>
<keyword evidence="6 8" id="KW-1133">Transmembrane helix</keyword>
<feature type="transmembrane region" description="Helical" evidence="8">
    <location>
        <begin position="75"/>
        <end position="95"/>
    </location>
</feature>
<dbReference type="Proteomes" id="UP000201728">
    <property type="component" value="Chromosome"/>
</dbReference>
<evidence type="ECO:0000313" key="11">
    <source>
        <dbReference type="Proteomes" id="UP000201728"/>
    </source>
</evidence>
<gene>
    <name evidence="10" type="primary">ydhC</name>
    <name evidence="10" type="ORF">clem_06350</name>
</gene>
<comment type="similarity">
    <text evidence="2 8">Belongs to the major facilitator superfamily. Bcr/CmlA family.</text>
</comment>
<feature type="transmembrane region" description="Helical" evidence="8">
    <location>
        <begin position="215"/>
        <end position="241"/>
    </location>
</feature>
<dbReference type="InterPro" id="IPR036259">
    <property type="entry name" value="MFS_trans_sf"/>
</dbReference>
<dbReference type="OrthoDB" id="9814303at2"/>
<dbReference type="GO" id="GO:1990961">
    <property type="term" value="P:xenobiotic detoxification by transmembrane export across the plasma membrane"/>
    <property type="evidence" value="ECO:0007669"/>
    <property type="project" value="InterPro"/>
</dbReference>
<feature type="transmembrane region" description="Helical" evidence="8">
    <location>
        <begin position="12"/>
        <end position="28"/>
    </location>
</feature>
<sequence>MQDKEYKKTPFLLLGSLSTFSLLTFDLYQPALPAITSYFNTTHELGQLTLSLFFFVFGFSQLIWGPLIDYFGRRITLRLSLILFFLATLGCIISVNIEMLIAARVLQGFSICCAYIVAFSASRDEEDSTDRARVLSHISMLVSVSPIFAPLLGSLIFIHYGWQATFILMELIAIFIFIFAEKTLRESAHWRKTDIGFLWQTSLNNYKKILSHRRLWICIILVTASYSCVMIVVINAAYIVIDNLNFSPLLFSILFGSNGVVLILGNYIGIKLREKKSLVWNIRLGSLIMSSSSTLMIAIFYSQGLTLAALAPTLLVNLGVSLTNPPAFALALTDYPHEAGTATALLNTIRMTCSAIVGGVTGILVAFNTSVLALGLFFCSSICMLCSFYMDE</sequence>
<feature type="transmembrane region" description="Helical" evidence="8">
    <location>
        <begin position="280"/>
        <end position="301"/>
    </location>
</feature>
<dbReference type="SUPFAM" id="SSF103473">
    <property type="entry name" value="MFS general substrate transporter"/>
    <property type="match status" value="1"/>
</dbReference>
<keyword evidence="8" id="KW-0997">Cell inner membrane</keyword>
<comment type="subcellular location">
    <subcellularLocation>
        <location evidence="8">Cell inner membrane</location>
        <topology evidence="8">Multi-pass membrane protein</topology>
    </subcellularLocation>
    <subcellularLocation>
        <location evidence="1">Cell membrane</location>
        <topology evidence="1">Multi-pass membrane protein</topology>
    </subcellularLocation>
</comment>
<evidence type="ECO:0000256" key="8">
    <source>
        <dbReference type="RuleBase" id="RU365088"/>
    </source>
</evidence>
<dbReference type="Pfam" id="PF07690">
    <property type="entry name" value="MFS_1"/>
    <property type="match status" value="1"/>
</dbReference>
<evidence type="ECO:0000259" key="9">
    <source>
        <dbReference type="PROSITE" id="PS50850"/>
    </source>
</evidence>
<dbReference type="PANTHER" id="PTHR23502:SF132">
    <property type="entry name" value="POLYAMINE TRANSPORTER 2-RELATED"/>
    <property type="match status" value="1"/>
</dbReference>
<keyword evidence="5 8" id="KW-0812">Transmembrane</keyword>
<evidence type="ECO:0000256" key="3">
    <source>
        <dbReference type="ARBA" id="ARBA00022448"/>
    </source>
</evidence>
<evidence type="ECO:0000313" key="10">
    <source>
        <dbReference type="EMBL" id="ASQ45825.1"/>
    </source>
</evidence>
<evidence type="ECO:0000256" key="2">
    <source>
        <dbReference type="ARBA" id="ARBA00006236"/>
    </source>
</evidence>
<name>A0A222P227_9GAMM</name>
<reference evidence="11" key="1">
    <citation type="submission" date="2016-07" db="EMBL/GenBank/DDBJ databases">
        <authorList>
            <person name="Florea S."/>
            <person name="Webb J.S."/>
            <person name="Jaromczyk J."/>
            <person name="Schardl C.L."/>
        </authorList>
    </citation>
    <scope>NUCLEOTIDE SEQUENCE [LARGE SCALE GENOMIC DNA]</scope>
    <source>
        <strain evidence="11">CDC-D5610</strain>
    </source>
</reference>
<dbReference type="CDD" id="cd17320">
    <property type="entry name" value="MFS_MdfA_MDR_like"/>
    <property type="match status" value="1"/>
</dbReference>
<dbReference type="NCBIfam" id="TIGR00710">
    <property type="entry name" value="efflux_Bcr_CflA"/>
    <property type="match status" value="1"/>
</dbReference>
<accession>A0A222P227</accession>
<proteinExistence type="inferred from homology"/>
<feature type="transmembrane region" description="Helical" evidence="8">
    <location>
        <begin position="162"/>
        <end position="180"/>
    </location>
</feature>
<feature type="transmembrane region" description="Helical" evidence="8">
    <location>
        <begin position="101"/>
        <end position="122"/>
    </location>
</feature>
<dbReference type="GO" id="GO:0005886">
    <property type="term" value="C:plasma membrane"/>
    <property type="evidence" value="ECO:0007669"/>
    <property type="project" value="UniProtKB-SubCell"/>
</dbReference>
<feature type="transmembrane region" description="Helical" evidence="8">
    <location>
        <begin position="48"/>
        <end position="68"/>
    </location>
</feature>
<keyword evidence="4" id="KW-1003">Cell membrane</keyword>
<feature type="transmembrane region" description="Helical" evidence="8">
    <location>
        <begin position="247"/>
        <end position="268"/>
    </location>
</feature>
<evidence type="ECO:0000256" key="1">
    <source>
        <dbReference type="ARBA" id="ARBA00004651"/>
    </source>
</evidence>
<evidence type="ECO:0000256" key="7">
    <source>
        <dbReference type="ARBA" id="ARBA00023136"/>
    </source>
</evidence>
<feature type="transmembrane region" description="Helical" evidence="8">
    <location>
        <begin position="134"/>
        <end position="156"/>
    </location>
</feature>
<dbReference type="InterPro" id="IPR004812">
    <property type="entry name" value="Efflux_drug-R_Bcr/CmlA"/>
</dbReference>
<evidence type="ECO:0000256" key="6">
    <source>
        <dbReference type="ARBA" id="ARBA00022989"/>
    </source>
</evidence>
<dbReference type="PANTHER" id="PTHR23502">
    <property type="entry name" value="MAJOR FACILITATOR SUPERFAMILY"/>
    <property type="match status" value="1"/>
</dbReference>
<comment type="caution">
    <text evidence="8">Lacks conserved residue(s) required for the propagation of feature annotation.</text>
</comment>
<keyword evidence="11" id="KW-1185">Reference proteome</keyword>
<evidence type="ECO:0000256" key="4">
    <source>
        <dbReference type="ARBA" id="ARBA00022475"/>
    </source>
</evidence>
<dbReference type="PROSITE" id="PS50850">
    <property type="entry name" value="MFS"/>
    <property type="match status" value="1"/>
</dbReference>
<dbReference type="InterPro" id="IPR020846">
    <property type="entry name" value="MFS_dom"/>
</dbReference>
<keyword evidence="3 8" id="KW-0813">Transport</keyword>
<feature type="domain" description="Major facilitator superfamily (MFS) profile" evidence="9">
    <location>
        <begin position="10"/>
        <end position="392"/>
    </location>
</feature>
<dbReference type="AlphaFoldDB" id="A0A222P227"/>
<dbReference type="KEGG" id="lcd:clem_06350"/>
<protein>
    <recommendedName>
        <fullName evidence="8">Bcr/CflA family efflux transporter</fullName>
    </recommendedName>
</protein>
<dbReference type="RefSeq" id="WP_094090844.1">
    <property type="nucleotide sequence ID" value="NZ_CP016397.1"/>
</dbReference>
<evidence type="ECO:0000256" key="5">
    <source>
        <dbReference type="ARBA" id="ARBA00022692"/>
    </source>
</evidence>
<keyword evidence="7 8" id="KW-0472">Membrane</keyword>
<dbReference type="InterPro" id="IPR011701">
    <property type="entry name" value="MFS"/>
</dbReference>
<organism evidence="10 11">
    <name type="scientific">Legionella clemsonensis</name>
    <dbReference type="NCBI Taxonomy" id="1867846"/>
    <lineage>
        <taxon>Bacteria</taxon>
        <taxon>Pseudomonadati</taxon>
        <taxon>Pseudomonadota</taxon>
        <taxon>Gammaproteobacteria</taxon>
        <taxon>Legionellales</taxon>
        <taxon>Legionellaceae</taxon>
        <taxon>Legionella</taxon>
    </lineage>
</organism>
<dbReference type="Gene3D" id="1.20.1720.10">
    <property type="entry name" value="Multidrug resistance protein D"/>
    <property type="match status" value="1"/>
</dbReference>
<dbReference type="EMBL" id="CP016397">
    <property type="protein sequence ID" value="ASQ45825.1"/>
    <property type="molecule type" value="Genomic_DNA"/>
</dbReference>